<feature type="region of interest" description="Disordered" evidence="3">
    <location>
        <begin position="75"/>
        <end position="96"/>
    </location>
</feature>
<evidence type="ECO:0000313" key="5">
    <source>
        <dbReference type="EMBL" id="MRX43582.1"/>
    </source>
</evidence>
<keyword evidence="2" id="KW-0012">Acyltransferase</keyword>
<feature type="domain" description="N-acetyltransferase" evidence="4">
    <location>
        <begin position="59"/>
        <end position="205"/>
    </location>
</feature>
<gene>
    <name evidence="5" type="ORF">GJR97_07545</name>
</gene>
<dbReference type="Pfam" id="PF00583">
    <property type="entry name" value="Acetyltransf_1"/>
    <property type="match status" value="1"/>
</dbReference>
<organism evidence="5 6">
    <name type="scientific">Agromyces kandeliae</name>
    <dbReference type="NCBI Taxonomy" id="2666141"/>
    <lineage>
        <taxon>Bacteria</taxon>
        <taxon>Bacillati</taxon>
        <taxon>Actinomycetota</taxon>
        <taxon>Actinomycetes</taxon>
        <taxon>Micrococcales</taxon>
        <taxon>Microbacteriaceae</taxon>
        <taxon>Agromyces</taxon>
    </lineage>
</organism>
<evidence type="ECO:0000259" key="4">
    <source>
        <dbReference type="PROSITE" id="PS51186"/>
    </source>
</evidence>
<dbReference type="PROSITE" id="PS51186">
    <property type="entry name" value="GNAT"/>
    <property type="match status" value="1"/>
</dbReference>
<keyword evidence="6" id="KW-1185">Reference proteome</keyword>
<evidence type="ECO:0000313" key="6">
    <source>
        <dbReference type="Proteomes" id="UP000476511"/>
    </source>
</evidence>
<dbReference type="AlphaFoldDB" id="A0A6L5R0W2"/>
<evidence type="ECO:0000256" key="3">
    <source>
        <dbReference type="SAM" id="MobiDB-lite"/>
    </source>
</evidence>
<dbReference type="InterPro" id="IPR050680">
    <property type="entry name" value="YpeA/RimI_acetyltransf"/>
</dbReference>
<evidence type="ECO:0000256" key="1">
    <source>
        <dbReference type="ARBA" id="ARBA00022679"/>
    </source>
</evidence>
<dbReference type="SUPFAM" id="SSF55729">
    <property type="entry name" value="Acyl-CoA N-acyltransferases (Nat)"/>
    <property type="match status" value="1"/>
</dbReference>
<dbReference type="CDD" id="cd04301">
    <property type="entry name" value="NAT_SF"/>
    <property type="match status" value="1"/>
</dbReference>
<dbReference type="InterPro" id="IPR016181">
    <property type="entry name" value="Acyl_CoA_acyltransferase"/>
</dbReference>
<keyword evidence="1 5" id="KW-0808">Transferase</keyword>
<protein>
    <submittedName>
        <fullName evidence="5">GNAT family N-acetyltransferase</fullName>
    </submittedName>
</protein>
<dbReference type="PANTHER" id="PTHR43420">
    <property type="entry name" value="ACETYLTRANSFERASE"/>
    <property type="match status" value="1"/>
</dbReference>
<proteinExistence type="predicted"/>
<dbReference type="PANTHER" id="PTHR43420:SF12">
    <property type="entry name" value="N-ACETYLTRANSFERASE DOMAIN-CONTAINING PROTEIN"/>
    <property type="match status" value="1"/>
</dbReference>
<reference evidence="5 6" key="1">
    <citation type="submission" date="2019-11" db="EMBL/GenBank/DDBJ databases">
        <title>Agromyces kandeliae sp. nov., isolated from mangrove soil.</title>
        <authorList>
            <person name="Wang R."/>
        </authorList>
    </citation>
    <scope>NUCLEOTIDE SEQUENCE [LARGE SCALE GENOMIC DNA]</scope>
    <source>
        <strain evidence="5 6">Q22</strain>
    </source>
</reference>
<accession>A0A6L5R0W2</accession>
<dbReference type="Proteomes" id="UP000476511">
    <property type="component" value="Unassembled WGS sequence"/>
</dbReference>
<sequence length="205" mass="23033">MRPMPPAAPVIRRFAPRTVLAMGFILARPAGRVASRGSRHGRIHRMDDPEVRLVRMTDAEVAAWLPGAMAHYEQARREAGDTPEQAAAGRRASEERFFPGGRPVEGQLLHSIRLGDEDAGWLWLGPWDEHGELWWVWDLEVHPSFRRRGVARRAMLAGEEVAREHGASRLGLNVFGYNDGAIALYRDLGYEVASLHMAKALRTDR</sequence>
<dbReference type="InterPro" id="IPR000182">
    <property type="entry name" value="GNAT_dom"/>
</dbReference>
<evidence type="ECO:0000256" key="2">
    <source>
        <dbReference type="ARBA" id="ARBA00023315"/>
    </source>
</evidence>
<dbReference type="EMBL" id="WKJD01000012">
    <property type="protein sequence ID" value="MRX43582.1"/>
    <property type="molecule type" value="Genomic_DNA"/>
</dbReference>
<dbReference type="Gene3D" id="3.40.630.30">
    <property type="match status" value="1"/>
</dbReference>
<dbReference type="GO" id="GO:0016747">
    <property type="term" value="F:acyltransferase activity, transferring groups other than amino-acyl groups"/>
    <property type="evidence" value="ECO:0007669"/>
    <property type="project" value="InterPro"/>
</dbReference>
<name>A0A6L5R0W2_9MICO</name>
<comment type="caution">
    <text evidence="5">The sequence shown here is derived from an EMBL/GenBank/DDBJ whole genome shotgun (WGS) entry which is preliminary data.</text>
</comment>